<dbReference type="Proteomes" id="UP001365781">
    <property type="component" value="Unassembled WGS sequence"/>
</dbReference>
<comment type="similarity">
    <text evidence="1">Belongs to the leucine-binding protein family.</text>
</comment>
<evidence type="ECO:0000313" key="5">
    <source>
        <dbReference type="Proteomes" id="UP001365781"/>
    </source>
</evidence>
<evidence type="ECO:0000313" key="4">
    <source>
        <dbReference type="EMBL" id="MEI5614604.1"/>
    </source>
</evidence>
<name>A0ABU8GQE5_9ACTN</name>
<feature type="domain" description="Leucine-binding protein" evidence="3">
    <location>
        <begin position="21"/>
        <end position="310"/>
    </location>
</feature>
<dbReference type="PANTHER" id="PTHR47628">
    <property type="match status" value="1"/>
</dbReference>
<keyword evidence="5" id="KW-1185">Reference proteome</keyword>
<accession>A0ABU8GQE5</accession>
<evidence type="ECO:0000259" key="3">
    <source>
        <dbReference type="Pfam" id="PF13458"/>
    </source>
</evidence>
<evidence type="ECO:0000256" key="1">
    <source>
        <dbReference type="ARBA" id="ARBA00010062"/>
    </source>
</evidence>
<gene>
    <name evidence="4" type="ORF">WB403_36285</name>
</gene>
<dbReference type="Pfam" id="PF13458">
    <property type="entry name" value="Peripla_BP_6"/>
    <property type="match status" value="1"/>
</dbReference>
<protein>
    <submittedName>
        <fullName evidence="4">ABC transporter substrate-binding protein</fullName>
    </submittedName>
</protein>
<dbReference type="SUPFAM" id="SSF53822">
    <property type="entry name" value="Periplasmic binding protein-like I"/>
    <property type="match status" value="1"/>
</dbReference>
<dbReference type="Gene3D" id="3.40.50.2300">
    <property type="match status" value="2"/>
</dbReference>
<organism evidence="4 5">
    <name type="scientific">Streptomyces brasiliscabiei</name>
    <dbReference type="NCBI Taxonomy" id="2736302"/>
    <lineage>
        <taxon>Bacteria</taxon>
        <taxon>Bacillati</taxon>
        <taxon>Actinomycetota</taxon>
        <taxon>Actinomycetes</taxon>
        <taxon>Kitasatosporales</taxon>
        <taxon>Streptomycetaceae</taxon>
        <taxon>Streptomyces</taxon>
    </lineage>
</organism>
<evidence type="ECO:0000256" key="2">
    <source>
        <dbReference type="ARBA" id="ARBA00022729"/>
    </source>
</evidence>
<dbReference type="RefSeq" id="WP_336542560.1">
    <property type="nucleotide sequence ID" value="NZ_JBBAYL010000029.1"/>
</dbReference>
<dbReference type="PANTHER" id="PTHR47628:SF1">
    <property type="entry name" value="ALIPHATIC AMIDASE EXPRESSION-REGULATING PROTEIN"/>
    <property type="match status" value="1"/>
</dbReference>
<dbReference type="InterPro" id="IPR028082">
    <property type="entry name" value="Peripla_BP_I"/>
</dbReference>
<sequence length="356" mass="37539">MRVTLVDPLEAMVHGRKSAALRIGLVVPHSGVLGLTGPSALEAALLAAQEINTARGSRERPVEFVVVDSGGPRASVADTVGLLADGGAVEAYIGLHTSHTLVGVERALAGRVPYVFAAGFEENRNLPGVYCPGETPSQFAPGLSRVIADRTVTSWAILGTDYIWPQVMREVGRETITAAGAEVVLDRLLPQGGVGRLIDGVLDAVTAADAGGVLLNLPGRDLVTALRAIRGRGLDRRLVRVSGALEENTLYALGGDRSGNLYASSHSFDTSASPKRAELNDRYRLTFGDAAPVLNSWAEHCYDAVHLLAQCELRGLLSGDAFGRHVTGRPGSSAEDLLPRYATHLAVAEGIAFRVL</sequence>
<dbReference type="InterPro" id="IPR028081">
    <property type="entry name" value="Leu-bd"/>
</dbReference>
<proteinExistence type="inferred from homology"/>
<comment type="caution">
    <text evidence="4">The sequence shown here is derived from an EMBL/GenBank/DDBJ whole genome shotgun (WGS) entry which is preliminary data.</text>
</comment>
<dbReference type="EMBL" id="JBBAYM010000030">
    <property type="protein sequence ID" value="MEI5614604.1"/>
    <property type="molecule type" value="Genomic_DNA"/>
</dbReference>
<reference evidence="4 5" key="1">
    <citation type="submission" date="2024-03" db="EMBL/GenBank/DDBJ databases">
        <title>First Report of Pectobacterium brasiliscabiei causing potato scab in china.</title>
        <authorList>
            <person name="Handique U."/>
        </authorList>
    </citation>
    <scope>NUCLEOTIDE SEQUENCE [LARGE SCALE GENOMIC DNA]</scope>
    <source>
        <strain evidence="4 5">ZRIMU1503</strain>
    </source>
</reference>
<keyword evidence="2" id="KW-0732">Signal</keyword>